<proteinExistence type="predicted"/>
<dbReference type="Proteomes" id="UP000255231">
    <property type="component" value="Unassembled WGS sequence"/>
</dbReference>
<dbReference type="AlphaFoldDB" id="A0A381F494"/>
<reference evidence="1 3" key="1">
    <citation type="submission" date="2017-01" db="EMBL/GenBank/DDBJ databases">
        <authorList>
            <person name="Varghese N."/>
            <person name="Submissions S."/>
        </authorList>
    </citation>
    <scope>NUCLEOTIDE SEQUENCE [LARGE SCALE GENOMIC DNA]</scope>
    <source>
        <strain evidence="1 3">ATCC 27950</strain>
    </source>
</reference>
<dbReference type="EMBL" id="UFVS01000001">
    <property type="protein sequence ID" value="SUX41307.1"/>
    <property type="molecule type" value="Genomic_DNA"/>
</dbReference>
<evidence type="ECO:0000313" key="2">
    <source>
        <dbReference type="EMBL" id="SUX41307.1"/>
    </source>
</evidence>
<organism evidence="2 4">
    <name type="scientific">Chryseobacterium indoltheticum</name>
    <dbReference type="NCBI Taxonomy" id="254"/>
    <lineage>
        <taxon>Bacteria</taxon>
        <taxon>Pseudomonadati</taxon>
        <taxon>Bacteroidota</taxon>
        <taxon>Flavobacteriia</taxon>
        <taxon>Flavobacteriales</taxon>
        <taxon>Weeksellaceae</taxon>
        <taxon>Chryseobacterium group</taxon>
        <taxon>Chryseobacterium</taxon>
    </lineage>
</organism>
<name>A0A381F494_9FLAO</name>
<accession>A0A381F494</accession>
<evidence type="ECO:0000313" key="3">
    <source>
        <dbReference type="Proteomes" id="UP000185725"/>
    </source>
</evidence>
<evidence type="ECO:0000313" key="4">
    <source>
        <dbReference type="Proteomes" id="UP000255231"/>
    </source>
</evidence>
<keyword evidence="3" id="KW-1185">Reference proteome</keyword>
<dbReference type="EMBL" id="FTMF01000004">
    <property type="protein sequence ID" value="SIQ32548.1"/>
    <property type="molecule type" value="Genomic_DNA"/>
</dbReference>
<sequence>MLKKIIMNMRIITYLKQKKDSTKNGVFEILFKR</sequence>
<dbReference type="Proteomes" id="UP000185725">
    <property type="component" value="Unassembled WGS sequence"/>
</dbReference>
<gene>
    <name evidence="2" type="ORF">NCTC13560_00102</name>
    <name evidence="1" type="ORF">SAMN05421682_104102</name>
</gene>
<protein>
    <submittedName>
        <fullName evidence="2">Uncharacterized protein</fullName>
    </submittedName>
</protein>
<reference evidence="2 4" key="2">
    <citation type="submission" date="2018-06" db="EMBL/GenBank/DDBJ databases">
        <authorList>
            <consortium name="Pathogen Informatics"/>
            <person name="Doyle S."/>
        </authorList>
    </citation>
    <scope>NUCLEOTIDE SEQUENCE [LARGE SCALE GENOMIC DNA]</scope>
    <source>
        <strain evidence="2 4">NCTC13560</strain>
    </source>
</reference>
<evidence type="ECO:0000313" key="1">
    <source>
        <dbReference type="EMBL" id="SIQ32548.1"/>
    </source>
</evidence>